<sequence length="717" mass="80545">MMNKRLSFLIKGVILLQAVLCLLLTLFLLSNSYHKTVLDYGKNEVNAFDIHLNKVAKDQLEAVHAYLADGDAFLIKENLVESDHVSKIEISVGGNFNHAVGLSFSGINLFNKQDLRMLNNANATAVLGQNEGSVDSIKSIPEVFLGPRIYVDQFNPGDVKNTLGNYTVVGLDSAEQQQFIKELSRIAGVSIDDLSQQKSGFIDENGTAGDILKISLLVVTIILAILFVIYTISAFDEIGILALLGWSREAIFFKMMQPFLLFSLLCIVVNVGLGYFISGIKLSGISSYIMAGCMNLVLVSVMLLLINVIILASNTLKLIKKIIPVKTLYGLGMGVYIALSMGLVLSVLALDGPIKEVQLNYKILTSWQHVANYQTLKSVSEGQDKGSLSGLRQELDDAVFQWYKSIEGDTGVYLASGQYYTKALLKQLDHVGVYTSKMPAQPFSLLNFSPNYVIDHHIYDDVETIRLANKGVRVYLMPKSWDDSRVTTLKNWLIESDTDSATIKTKFNQQPVFKFIRYDDNQDVFTWSSTQQAPVLDKHPVMLISTSENMNEMDYRNLRTSTLDGPLKFKNQQTLMQHTKPSDLEKHQLSDNHLNFVSVKKYVNGLQKDLKYTIELFGGAVLFVMLSMLLILIALVLIFNLSNHKLIFVKQLLGFSRSEIYGWLFIFISLVTLLQMIGVWYGRSKLGLTLVPINYSMQIIMMIVYIKRRNIMKMKRG</sequence>
<organism evidence="2 3">
    <name type="scientific">Weissella minor</name>
    <dbReference type="NCBI Taxonomy" id="1620"/>
    <lineage>
        <taxon>Bacteria</taxon>
        <taxon>Bacillati</taxon>
        <taxon>Bacillota</taxon>
        <taxon>Bacilli</taxon>
        <taxon>Lactobacillales</taxon>
        <taxon>Lactobacillaceae</taxon>
        <taxon>Weissella</taxon>
    </lineage>
</organism>
<feature type="transmembrane region" description="Helical" evidence="1">
    <location>
        <begin position="616"/>
        <end position="639"/>
    </location>
</feature>
<keyword evidence="1" id="KW-0812">Transmembrane</keyword>
<feature type="transmembrane region" description="Helical" evidence="1">
    <location>
        <begin position="328"/>
        <end position="350"/>
    </location>
</feature>
<evidence type="ECO:0000313" key="3">
    <source>
        <dbReference type="Proteomes" id="UP000051673"/>
    </source>
</evidence>
<accession>A0A0R2JFB1</accession>
<evidence type="ECO:0000256" key="1">
    <source>
        <dbReference type="SAM" id="Phobius"/>
    </source>
</evidence>
<name>A0A0R2JFB1_9LACO</name>
<keyword evidence="1" id="KW-0472">Membrane</keyword>
<protein>
    <submittedName>
        <fullName evidence="2">Uncharacterized protein</fullName>
    </submittedName>
</protein>
<feature type="transmembrane region" description="Helical" evidence="1">
    <location>
        <begin position="687"/>
        <end position="706"/>
    </location>
</feature>
<dbReference type="EMBL" id="JQCD01000031">
    <property type="protein sequence ID" value="KRN76017.1"/>
    <property type="molecule type" value="Genomic_DNA"/>
</dbReference>
<feature type="transmembrane region" description="Helical" evidence="1">
    <location>
        <begin position="660"/>
        <end position="681"/>
    </location>
</feature>
<keyword evidence="3" id="KW-1185">Reference proteome</keyword>
<gene>
    <name evidence="2" type="ORF">IV67_GL001067</name>
</gene>
<keyword evidence="1" id="KW-1133">Transmembrane helix</keyword>
<dbReference type="AlphaFoldDB" id="A0A0R2JFB1"/>
<evidence type="ECO:0000313" key="2">
    <source>
        <dbReference type="EMBL" id="KRN76017.1"/>
    </source>
</evidence>
<feature type="transmembrane region" description="Helical" evidence="1">
    <location>
        <begin position="289"/>
        <end position="316"/>
    </location>
</feature>
<feature type="transmembrane region" description="Helical" evidence="1">
    <location>
        <begin position="259"/>
        <end position="277"/>
    </location>
</feature>
<dbReference type="PATRIC" id="fig|1620.3.peg.1082"/>
<dbReference type="STRING" id="1620.IV67_GL001067"/>
<comment type="caution">
    <text evidence="2">The sequence shown here is derived from an EMBL/GenBank/DDBJ whole genome shotgun (WGS) entry which is preliminary data.</text>
</comment>
<reference evidence="2 3" key="1">
    <citation type="journal article" date="2015" name="Genome Announc.">
        <title>Expanding the biotechnology potential of lactobacilli through comparative genomics of 213 strains and associated genera.</title>
        <authorList>
            <person name="Sun Z."/>
            <person name="Harris H.M."/>
            <person name="McCann A."/>
            <person name="Guo C."/>
            <person name="Argimon S."/>
            <person name="Zhang W."/>
            <person name="Yang X."/>
            <person name="Jeffery I.B."/>
            <person name="Cooney J.C."/>
            <person name="Kagawa T.F."/>
            <person name="Liu W."/>
            <person name="Song Y."/>
            <person name="Salvetti E."/>
            <person name="Wrobel A."/>
            <person name="Rasinkangas P."/>
            <person name="Parkhill J."/>
            <person name="Rea M.C."/>
            <person name="O'Sullivan O."/>
            <person name="Ritari J."/>
            <person name="Douillard F.P."/>
            <person name="Paul Ross R."/>
            <person name="Yang R."/>
            <person name="Briner A.E."/>
            <person name="Felis G.E."/>
            <person name="de Vos W.M."/>
            <person name="Barrangou R."/>
            <person name="Klaenhammer T.R."/>
            <person name="Caufield P.W."/>
            <person name="Cui Y."/>
            <person name="Zhang H."/>
            <person name="O'Toole P.W."/>
        </authorList>
    </citation>
    <scope>NUCLEOTIDE SEQUENCE [LARGE SCALE GENOMIC DNA]</scope>
    <source>
        <strain evidence="2 3">DSM 20014</strain>
    </source>
</reference>
<feature type="transmembrane region" description="Helical" evidence="1">
    <location>
        <begin position="214"/>
        <end position="247"/>
    </location>
</feature>
<dbReference type="Proteomes" id="UP000051673">
    <property type="component" value="Unassembled WGS sequence"/>
</dbReference>
<proteinExistence type="predicted"/>